<dbReference type="EMBL" id="JACBZR010000001">
    <property type="protein sequence ID" value="NYI80004.1"/>
    <property type="molecule type" value="Genomic_DNA"/>
</dbReference>
<feature type="domain" description="Endonuclease/exonuclease/phosphatase" evidence="6">
    <location>
        <begin position="46"/>
        <end position="290"/>
    </location>
</feature>
<feature type="chain" id="PRO_5030530440" evidence="5">
    <location>
        <begin position="28"/>
        <end position="318"/>
    </location>
</feature>
<evidence type="ECO:0000256" key="4">
    <source>
        <dbReference type="SAM" id="MobiDB-lite"/>
    </source>
</evidence>
<dbReference type="EC" id="3.1.4.12" evidence="7"/>
<dbReference type="SUPFAM" id="SSF56219">
    <property type="entry name" value="DNase I-like"/>
    <property type="match status" value="1"/>
</dbReference>
<dbReference type="CDD" id="cd09078">
    <property type="entry name" value="nSMase"/>
    <property type="match status" value="1"/>
</dbReference>
<dbReference type="GO" id="GO:0004767">
    <property type="term" value="F:sphingomyelin phosphodiesterase activity"/>
    <property type="evidence" value="ECO:0007669"/>
    <property type="project" value="UniProtKB-EC"/>
</dbReference>
<dbReference type="Pfam" id="PF03372">
    <property type="entry name" value="Exo_endo_phos"/>
    <property type="match status" value="1"/>
</dbReference>
<evidence type="ECO:0000256" key="2">
    <source>
        <dbReference type="ARBA" id="ARBA00022729"/>
    </source>
</evidence>
<protein>
    <submittedName>
        <fullName evidence="7">Sphingomyelin phosphodiesterase</fullName>
        <ecNumber evidence="7">3.1.4.12</ecNumber>
    </submittedName>
</protein>
<keyword evidence="2 5" id="KW-0732">Signal</keyword>
<evidence type="ECO:0000259" key="6">
    <source>
        <dbReference type="Pfam" id="PF03372"/>
    </source>
</evidence>
<evidence type="ECO:0000256" key="1">
    <source>
        <dbReference type="ARBA" id="ARBA00006335"/>
    </source>
</evidence>
<comment type="caution">
    <text evidence="7">The sequence shown here is derived from an EMBL/GenBank/DDBJ whole genome shotgun (WGS) entry which is preliminary data.</text>
</comment>
<dbReference type="AlphaFoldDB" id="A0A7Z0DRF3"/>
<keyword evidence="8" id="KW-1185">Reference proteome</keyword>
<dbReference type="NCBIfam" id="TIGR03395">
    <property type="entry name" value="sphingomy"/>
    <property type="match status" value="1"/>
</dbReference>
<dbReference type="Proteomes" id="UP000564496">
    <property type="component" value="Unassembled WGS sequence"/>
</dbReference>
<comment type="similarity">
    <text evidence="1">Belongs to the neutral sphingomyelinase family.</text>
</comment>
<accession>A0A7Z0DRF3</accession>
<feature type="signal peptide" evidence="5">
    <location>
        <begin position="1"/>
        <end position="27"/>
    </location>
</feature>
<dbReference type="PANTHER" id="PTHR16320">
    <property type="entry name" value="SPHINGOMYELINASE FAMILY MEMBER"/>
    <property type="match status" value="1"/>
</dbReference>
<dbReference type="InterPro" id="IPR017766">
    <property type="entry name" value="Sphingomyelinase/PLipase_C"/>
</dbReference>
<dbReference type="InterPro" id="IPR036691">
    <property type="entry name" value="Endo/exonu/phosph_ase_sf"/>
</dbReference>
<dbReference type="InterPro" id="IPR038772">
    <property type="entry name" value="Sph/SMPD2-like"/>
</dbReference>
<evidence type="ECO:0000256" key="5">
    <source>
        <dbReference type="SAM" id="SignalP"/>
    </source>
</evidence>
<reference evidence="7 8" key="1">
    <citation type="submission" date="2020-07" db="EMBL/GenBank/DDBJ databases">
        <title>Sequencing the genomes of 1000 actinobacteria strains.</title>
        <authorList>
            <person name="Klenk H.-P."/>
        </authorList>
    </citation>
    <scope>NUCLEOTIDE SEQUENCE [LARGE SCALE GENOMIC DNA]</scope>
    <source>
        <strain evidence="7 8">DSM 26487</strain>
    </source>
</reference>
<name>A0A7Z0DRF3_9ACTN</name>
<evidence type="ECO:0000256" key="3">
    <source>
        <dbReference type="ARBA" id="ARBA00022801"/>
    </source>
</evidence>
<sequence>MRAVTAMVAAVCAVAAIAGPGTTPASASPGEGSAKLANRAGLSILTHNVAMLPAIAGGKANATRAELIAGADYVRGHDVVVLQEAFDNGPSDTLKSRLASQYPHQTPVLGRSRSGWDETLGSYSALTPEDGGVTILSRWPITHRAQYVYADGCDTDWFSNKGFVYTRLDVGGRPVHVVGTHAQAEAALCSDAAATRKRQFTELDGFLDGLRIPADEPIVIAGDLNVIKASPEYDAMLSTLDVTAPSYAGHPYTWDPETNPLASSGGREHLDYVMFRRGHPQPRGWTNTTLTPSSPPWSAGGTTYTDYADHYPVRGGTP</sequence>
<gene>
    <name evidence="7" type="ORF">BJ988_004652</name>
</gene>
<dbReference type="GO" id="GO:0005576">
    <property type="term" value="C:extracellular region"/>
    <property type="evidence" value="ECO:0007669"/>
    <property type="project" value="InterPro"/>
</dbReference>
<dbReference type="Gene3D" id="3.60.10.10">
    <property type="entry name" value="Endonuclease/exonuclease/phosphatase"/>
    <property type="match status" value="1"/>
</dbReference>
<dbReference type="PANTHER" id="PTHR16320:SF23">
    <property type="entry name" value="SPHINGOMYELINASE C 1"/>
    <property type="match status" value="1"/>
</dbReference>
<proteinExistence type="inferred from homology"/>
<keyword evidence="3 7" id="KW-0378">Hydrolase</keyword>
<dbReference type="RefSeq" id="WP_179660237.1">
    <property type="nucleotide sequence ID" value="NZ_JACBZR010000001.1"/>
</dbReference>
<feature type="region of interest" description="Disordered" evidence="4">
    <location>
        <begin position="281"/>
        <end position="318"/>
    </location>
</feature>
<dbReference type="InterPro" id="IPR005135">
    <property type="entry name" value="Endo/exonuclease/phosphatase"/>
</dbReference>
<evidence type="ECO:0000313" key="7">
    <source>
        <dbReference type="EMBL" id="NYI80004.1"/>
    </source>
</evidence>
<evidence type="ECO:0000313" key="8">
    <source>
        <dbReference type="Proteomes" id="UP000564496"/>
    </source>
</evidence>
<organism evidence="7 8">
    <name type="scientific">Nocardioides panzhihuensis</name>
    <dbReference type="NCBI Taxonomy" id="860243"/>
    <lineage>
        <taxon>Bacteria</taxon>
        <taxon>Bacillati</taxon>
        <taxon>Actinomycetota</taxon>
        <taxon>Actinomycetes</taxon>
        <taxon>Propionibacteriales</taxon>
        <taxon>Nocardioidaceae</taxon>
        <taxon>Nocardioides</taxon>
    </lineage>
</organism>